<feature type="binding site" evidence="4">
    <location>
        <position position="166"/>
    </location>
    <ligand>
        <name>molybdate</name>
        <dbReference type="ChEBI" id="CHEBI:36264"/>
    </ligand>
</feature>
<organism evidence="6 7">
    <name type="scientific">Palleronia marisminoris</name>
    <dbReference type="NCBI Taxonomy" id="315423"/>
    <lineage>
        <taxon>Bacteria</taxon>
        <taxon>Pseudomonadati</taxon>
        <taxon>Pseudomonadota</taxon>
        <taxon>Alphaproteobacteria</taxon>
        <taxon>Rhodobacterales</taxon>
        <taxon>Roseobacteraceae</taxon>
        <taxon>Palleronia</taxon>
    </lineage>
</organism>
<proteinExistence type="inferred from homology"/>
<comment type="similarity">
    <text evidence="1">Belongs to the bacterial solute-binding protein ModA family.</text>
</comment>
<evidence type="ECO:0000256" key="2">
    <source>
        <dbReference type="ARBA" id="ARBA00022723"/>
    </source>
</evidence>
<keyword evidence="7" id="KW-1185">Reference proteome</keyword>
<dbReference type="EMBL" id="FWFV01000007">
    <property type="protein sequence ID" value="SLN55943.1"/>
    <property type="molecule type" value="Genomic_DNA"/>
</dbReference>
<dbReference type="GO" id="GO:0030973">
    <property type="term" value="F:molybdate ion binding"/>
    <property type="evidence" value="ECO:0007669"/>
    <property type="project" value="TreeGrafter"/>
</dbReference>
<feature type="binding site" evidence="4">
    <location>
        <position position="139"/>
    </location>
    <ligand>
        <name>molybdate</name>
        <dbReference type="ChEBI" id="CHEBI:36264"/>
    </ligand>
</feature>
<dbReference type="RefSeq" id="WP_085854677.1">
    <property type="nucleotide sequence ID" value="NZ_FOPF01000007.1"/>
</dbReference>
<feature type="binding site" evidence="4">
    <location>
        <position position="184"/>
    </location>
    <ligand>
        <name>molybdate</name>
        <dbReference type="ChEBI" id="CHEBI:36264"/>
    </ligand>
</feature>
<keyword evidence="3 5" id="KW-0732">Signal</keyword>
<name>A0A1Y5T515_9RHOB</name>
<dbReference type="SUPFAM" id="SSF53850">
    <property type="entry name" value="Periplasmic binding protein-like II"/>
    <property type="match status" value="1"/>
</dbReference>
<dbReference type="OrthoDB" id="9785015at2"/>
<dbReference type="GO" id="GO:0030288">
    <property type="term" value="C:outer membrane-bounded periplasmic space"/>
    <property type="evidence" value="ECO:0007669"/>
    <property type="project" value="TreeGrafter"/>
</dbReference>
<dbReference type="AlphaFoldDB" id="A0A1Y5T515"/>
<keyword evidence="4" id="KW-0500">Molybdenum</keyword>
<dbReference type="Gene3D" id="3.40.190.10">
    <property type="entry name" value="Periplasmic binding protein-like II"/>
    <property type="match status" value="2"/>
</dbReference>
<dbReference type="Pfam" id="PF13531">
    <property type="entry name" value="SBP_bac_11"/>
    <property type="match status" value="1"/>
</dbReference>
<dbReference type="STRING" id="315423.SAMN04488020_107212"/>
<accession>A0A1Y5T515</accession>
<evidence type="ECO:0000313" key="6">
    <source>
        <dbReference type="EMBL" id="SLN55943.1"/>
    </source>
</evidence>
<dbReference type="InterPro" id="IPR050682">
    <property type="entry name" value="ModA/WtpA"/>
</dbReference>
<gene>
    <name evidence="6" type="primary">modA</name>
    <name evidence="6" type="ORF">PAM7066_02686</name>
</gene>
<reference evidence="6 7" key="1">
    <citation type="submission" date="2017-03" db="EMBL/GenBank/DDBJ databases">
        <authorList>
            <person name="Afonso C.L."/>
            <person name="Miller P.J."/>
            <person name="Scott M.A."/>
            <person name="Spackman E."/>
            <person name="Goraichik I."/>
            <person name="Dimitrov K.M."/>
            <person name="Suarez D.L."/>
            <person name="Swayne D.E."/>
        </authorList>
    </citation>
    <scope>NUCLEOTIDE SEQUENCE [LARGE SCALE GENOMIC DNA]</scope>
    <source>
        <strain evidence="6 7">CECT 7066</strain>
    </source>
</reference>
<evidence type="ECO:0000256" key="5">
    <source>
        <dbReference type="SAM" id="SignalP"/>
    </source>
</evidence>
<sequence length="246" mass="25267">MLRPIALCLALVPFQAVAAEVTVFAAASLKTALDKVVPGYEAASGNEVSVVLAGSSALARQIIQGAPGDVFVSANPGWMDEVEAAGRLAPGSRRDLLGNRLVLVAGVEGPAVEIATAEDMPAPAAEGRIGMALVDAVPAGIYGRAALESLGLWQDYAPRVAQADNVRAALALVAMGAVPSGIVYATDAAAEPRVYVRGRFAPDLHPAIRYPAAVLEGSETGAGFLDWLEGTETSAIFDEAGFEVID</sequence>
<evidence type="ECO:0000256" key="3">
    <source>
        <dbReference type="ARBA" id="ARBA00022729"/>
    </source>
</evidence>
<feature type="binding site" evidence="4">
    <location>
        <position position="28"/>
    </location>
    <ligand>
        <name>molybdate</name>
        <dbReference type="ChEBI" id="CHEBI:36264"/>
    </ligand>
</feature>
<dbReference type="Proteomes" id="UP000193870">
    <property type="component" value="Unassembled WGS sequence"/>
</dbReference>
<feature type="signal peptide" evidence="5">
    <location>
        <begin position="1"/>
        <end position="18"/>
    </location>
</feature>
<dbReference type="GO" id="GO:0046872">
    <property type="term" value="F:metal ion binding"/>
    <property type="evidence" value="ECO:0007669"/>
    <property type="project" value="UniProtKB-KW"/>
</dbReference>
<evidence type="ECO:0000256" key="4">
    <source>
        <dbReference type="PIRSR" id="PIRSR004846-1"/>
    </source>
</evidence>
<dbReference type="PIRSF" id="PIRSF004846">
    <property type="entry name" value="ModA"/>
    <property type="match status" value="1"/>
</dbReference>
<dbReference type="PANTHER" id="PTHR30632:SF17">
    <property type="entry name" value="MOLYBDATE-BINDING PROTEIN MODA"/>
    <property type="match status" value="1"/>
</dbReference>
<dbReference type="GO" id="GO:0015689">
    <property type="term" value="P:molybdate ion transport"/>
    <property type="evidence" value="ECO:0007669"/>
    <property type="project" value="InterPro"/>
</dbReference>
<evidence type="ECO:0000256" key="1">
    <source>
        <dbReference type="ARBA" id="ARBA00009175"/>
    </source>
</evidence>
<dbReference type="InterPro" id="IPR005950">
    <property type="entry name" value="ModA"/>
</dbReference>
<evidence type="ECO:0000313" key="7">
    <source>
        <dbReference type="Proteomes" id="UP000193870"/>
    </source>
</evidence>
<keyword evidence="2 4" id="KW-0479">Metal-binding</keyword>
<protein>
    <submittedName>
        <fullName evidence="6">Molybdate-binding periplasmic protein</fullName>
    </submittedName>
</protein>
<feature type="chain" id="PRO_5010998078" evidence="5">
    <location>
        <begin position="19"/>
        <end position="246"/>
    </location>
</feature>
<feature type="binding site" evidence="4">
    <location>
        <position position="55"/>
    </location>
    <ligand>
        <name>molybdate</name>
        <dbReference type="ChEBI" id="CHEBI:36264"/>
    </ligand>
</feature>
<dbReference type="NCBIfam" id="TIGR01256">
    <property type="entry name" value="modA"/>
    <property type="match status" value="1"/>
</dbReference>
<dbReference type="PANTHER" id="PTHR30632">
    <property type="entry name" value="MOLYBDATE-BINDING PERIPLASMIC PROTEIN"/>
    <property type="match status" value="1"/>
</dbReference>